<keyword evidence="10" id="KW-1185">Reference proteome</keyword>
<dbReference type="GO" id="GO:0035438">
    <property type="term" value="F:cyclic-di-GMP binding"/>
    <property type="evidence" value="ECO:0007669"/>
    <property type="project" value="InterPro"/>
</dbReference>
<keyword evidence="6" id="KW-0472">Membrane</keyword>
<reference evidence="9 10" key="1">
    <citation type="submission" date="2018-03" db="EMBL/GenBank/DDBJ databases">
        <title>Genome sequence of Clostridium luticellarii DSM 29923.</title>
        <authorList>
            <person name="Poehlein A."/>
            <person name="Daniel R."/>
        </authorList>
    </citation>
    <scope>NUCLEOTIDE SEQUENCE [LARGE SCALE GENOMIC DNA]</scope>
    <source>
        <strain evidence="9 10">DSM 29923</strain>
    </source>
</reference>
<evidence type="ECO:0000256" key="4">
    <source>
        <dbReference type="ARBA" id="ARBA00022692"/>
    </source>
</evidence>
<evidence type="ECO:0000313" key="10">
    <source>
        <dbReference type="Proteomes" id="UP000237798"/>
    </source>
</evidence>
<dbReference type="Pfam" id="PF13632">
    <property type="entry name" value="Glyco_trans_2_3"/>
    <property type="match status" value="1"/>
</dbReference>
<evidence type="ECO:0000256" key="6">
    <source>
        <dbReference type="ARBA" id="ARBA00023136"/>
    </source>
</evidence>
<dbReference type="InterPro" id="IPR050321">
    <property type="entry name" value="Glycosyltr_2/OpgH_subfam"/>
</dbReference>
<keyword evidence="5" id="KW-1133">Transmembrane helix</keyword>
<dbReference type="SUPFAM" id="SSF141371">
    <property type="entry name" value="PilZ domain-like"/>
    <property type="match status" value="1"/>
</dbReference>
<dbReference type="RefSeq" id="WP_106010329.1">
    <property type="nucleotide sequence ID" value="NZ_PVXP01000049.1"/>
</dbReference>
<evidence type="ECO:0000259" key="7">
    <source>
        <dbReference type="Pfam" id="PF07238"/>
    </source>
</evidence>
<dbReference type="AlphaFoldDB" id="A0A2T0BGG3"/>
<dbReference type="Gene3D" id="2.40.10.220">
    <property type="entry name" value="predicted glycosyltransferase like domains"/>
    <property type="match status" value="1"/>
</dbReference>
<dbReference type="Proteomes" id="UP000237798">
    <property type="component" value="Unassembled WGS sequence"/>
</dbReference>
<feature type="domain" description="PilZ" evidence="7">
    <location>
        <begin position="111"/>
        <end position="201"/>
    </location>
</feature>
<dbReference type="GO" id="GO:0016760">
    <property type="term" value="F:cellulose synthase (UDP-forming) activity"/>
    <property type="evidence" value="ECO:0007669"/>
    <property type="project" value="UniProtKB-EC"/>
</dbReference>
<dbReference type="InterPro" id="IPR029044">
    <property type="entry name" value="Nucleotide-diphossugar_trans"/>
</dbReference>
<keyword evidence="2 9" id="KW-0328">Glycosyltransferase</keyword>
<dbReference type="PANTHER" id="PTHR43867">
    <property type="entry name" value="CELLULOSE SYNTHASE CATALYTIC SUBUNIT A [UDP-FORMING]"/>
    <property type="match status" value="1"/>
</dbReference>
<dbReference type="InterPro" id="IPR009875">
    <property type="entry name" value="PilZ_domain"/>
</dbReference>
<feature type="domain" description="Glycosyltransferase 2-like" evidence="8">
    <location>
        <begin position="10"/>
        <end position="107"/>
    </location>
</feature>
<dbReference type="GO" id="GO:0005886">
    <property type="term" value="C:plasma membrane"/>
    <property type="evidence" value="ECO:0007669"/>
    <property type="project" value="TreeGrafter"/>
</dbReference>
<dbReference type="InterPro" id="IPR001173">
    <property type="entry name" value="Glyco_trans_2-like"/>
</dbReference>
<evidence type="ECO:0000259" key="8">
    <source>
        <dbReference type="Pfam" id="PF13632"/>
    </source>
</evidence>
<keyword evidence="4" id="KW-0812">Transmembrane</keyword>
<evidence type="ECO:0000256" key="3">
    <source>
        <dbReference type="ARBA" id="ARBA00022679"/>
    </source>
</evidence>
<gene>
    <name evidence="9" type="primary">bcsA_2</name>
    <name evidence="9" type="ORF">CLLU_27350</name>
</gene>
<dbReference type="Pfam" id="PF07238">
    <property type="entry name" value="PilZ"/>
    <property type="match status" value="1"/>
</dbReference>
<comment type="caution">
    <text evidence="9">The sequence shown here is derived from an EMBL/GenBank/DDBJ whole genome shotgun (WGS) entry which is preliminary data.</text>
</comment>
<dbReference type="Gene3D" id="3.90.550.10">
    <property type="entry name" value="Spore Coat Polysaccharide Biosynthesis Protein SpsA, Chain A"/>
    <property type="match status" value="1"/>
</dbReference>
<proteinExistence type="predicted"/>
<organism evidence="9 10">
    <name type="scientific">Clostridium luticellarii</name>
    <dbReference type="NCBI Taxonomy" id="1691940"/>
    <lineage>
        <taxon>Bacteria</taxon>
        <taxon>Bacillati</taxon>
        <taxon>Bacillota</taxon>
        <taxon>Clostridia</taxon>
        <taxon>Eubacteriales</taxon>
        <taxon>Clostridiaceae</taxon>
        <taxon>Clostridium</taxon>
    </lineage>
</organism>
<evidence type="ECO:0000313" key="9">
    <source>
        <dbReference type="EMBL" id="PRR82986.1"/>
    </source>
</evidence>
<dbReference type="EC" id="2.4.1.12" evidence="9"/>
<evidence type="ECO:0000256" key="5">
    <source>
        <dbReference type="ARBA" id="ARBA00022989"/>
    </source>
</evidence>
<evidence type="ECO:0000256" key="2">
    <source>
        <dbReference type="ARBA" id="ARBA00022676"/>
    </source>
</evidence>
<dbReference type="SUPFAM" id="SSF53448">
    <property type="entry name" value="Nucleotide-diphospho-sugar transferases"/>
    <property type="match status" value="1"/>
</dbReference>
<dbReference type="EMBL" id="PVXP01000049">
    <property type="protein sequence ID" value="PRR82986.1"/>
    <property type="molecule type" value="Genomic_DNA"/>
</dbReference>
<sequence>MRIDSKAQLFKKMVGYFKESNVGFVQSPQVFYNPDPFQYNLNLDDKIPNEQDFFMREVQAGRARYNALFHVGTNALFSRKAIDDIGGIPTGSITEDMATGMLLSLEKPRYRRSERRIVDYKSSLILSDLTVLNCTIHDISDSGIRISINRNKLGNLDVGDIIKVKIGNDDIFCRILRCRENNFGCRFISLSREQYLDIIKYEFHNENGYYNVENENFVYNKLEDENDDKLESVDDIFSSSVVTGAFPRMNMKESPKPNYIAAKPIENKNMAENQNHIKIGHYANLQADVILKDVAKLNDTQITIIKMYKEITEGLTPIQKMEKFKYLALDYANPDIFQ</sequence>
<comment type="subcellular location">
    <subcellularLocation>
        <location evidence="1">Membrane</location>
        <topology evidence="1">Multi-pass membrane protein</topology>
    </subcellularLocation>
</comment>
<evidence type="ECO:0000256" key="1">
    <source>
        <dbReference type="ARBA" id="ARBA00004141"/>
    </source>
</evidence>
<keyword evidence="3 9" id="KW-0808">Transferase</keyword>
<protein>
    <submittedName>
        <fullName evidence="9">Cellulose synthase catalytic subunit</fullName>
        <ecNumber evidence="9">2.4.1.12</ecNumber>
    </submittedName>
</protein>
<name>A0A2T0BGG3_9CLOT</name>
<dbReference type="PANTHER" id="PTHR43867:SF2">
    <property type="entry name" value="CELLULOSE SYNTHASE CATALYTIC SUBUNIT A [UDP-FORMING]"/>
    <property type="match status" value="1"/>
</dbReference>
<accession>A0A2T0BGG3</accession>